<comment type="caution">
    <text evidence="2">The sequence shown here is derived from an EMBL/GenBank/DDBJ whole genome shotgun (WGS) entry which is preliminary data.</text>
</comment>
<dbReference type="Gene3D" id="3.30.70.1230">
    <property type="entry name" value="Nucleotide cyclase"/>
    <property type="match status" value="1"/>
</dbReference>
<gene>
    <name evidence="2" type="ORF">GCM10010123_22030</name>
</gene>
<dbReference type="Proteomes" id="UP000649739">
    <property type="component" value="Unassembled WGS sequence"/>
</dbReference>
<protein>
    <recommendedName>
        <fullName evidence="1">Guanylate cyclase domain-containing protein</fullName>
    </recommendedName>
</protein>
<reference evidence="2" key="1">
    <citation type="journal article" date="2014" name="Int. J. Syst. Evol. Microbiol.">
        <title>Complete genome sequence of Corynebacterium casei LMG S-19264T (=DSM 44701T), isolated from a smear-ripened cheese.</title>
        <authorList>
            <consortium name="US DOE Joint Genome Institute (JGI-PGF)"/>
            <person name="Walter F."/>
            <person name="Albersmeier A."/>
            <person name="Kalinowski J."/>
            <person name="Ruckert C."/>
        </authorList>
    </citation>
    <scope>NUCLEOTIDE SEQUENCE</scope>
    <source>
        <strain evidence="2">JCM 3090</strain>
    </source>
</reference>
<reference evidence="2" key="2">
    <citation type="submission" date="2020-09" db="EMBL/GenBank/DDBJ databases">
        <authorList>
            <person name="Sun Q."/>
            <person name="Ohkuma M."/>
        </authorList>
    </citation>
    <scope>NUCLEOTIDE SEQUENCE</scope>
    <source>
        <strain evidence="2">JCM 3090</strain>
    </source>
</reference>
<dbReference type="PANTHER" id="PTHR47691:SF3">
    <property type="entry name" value="HTH-TYPE TRANSCRIPTIONAL REGULATOR RV0890C-RELATED"/>
    <property type="match status" value="1"/>
</dbReference>
<proteinExistence type="predicted"/>
<dbReference type="SUPFAM" id="SSF55073">
    <property type="entry name" value="Nucleotide cyclase"/>
    <property type="match status" value="1"/>
</dbReference>
<evidence type="ECO:0000313" key="2">
    <source>
        <dbReference type="EMBL" id="GGJ91808.1"/>
    </source>
</evidence>
<keyword evidence="3" id="KW-1185">Reference proteome</keyword>
<dbReference type="CDD" id="cd07302">
    <property type="entry name" value="CHD"/>
    <property type="match status" value="1"/>
</dbReference>
<dbReference type="SUPFAM" id="SSF52540">
    <property type="entry name" value="P-loop containing nucleoside triphosphate hydrolases"/>
    <property type="match status" value="1"/>
</dbReference>
<dbReference type="PROSITE" id="PS50125">
    <property type="entry name" value="GUANYLATE_CYCLASE_2"/>
    <property type="match status" value="1"/>
</dbReference>
<dbReference type="InterPro" id="IPR029787">
    <property type="entry name" value="Nucleotide_cyclase"/>
</dbReference>
<dbReference type="InterPro" id="IPR027417">
    <property type="entry name" value="P-loop_NTPase"/>
</dbReference>
<dbReference type="GO" id="GO:0035556">
    <property type="term" value="P:intracellular signal transduction"/>
    <property type="evidence" value="ECO:0007669"/>
    <property type="project" value="InterPro"/>
</dbReference>
<feature type="domain" description="Guanylate cyclase" evidence="1">
    <location>
        <begin position="13"/>
        <end position="124"/>
    </location>
</feature>
<dbReference type="InterPro" id="IPR058852">
    <property type="entry name" value="HTH_77"/>
</dbReference>
<sequence length="888" mass="93477">MPARVAAPSGQVTFVFTDIEGSTRLARVLGDRYQALLTAHRRVLRAHLTVHGVELFTEGDSFFLAFAGAREAIDGCLAAQRALYRCDWPAGARPRVRMGLHTGYAVPTAGEYASPEVHRAARVASAAHGGQVLCSAATAREAGALPADVEVRDLGLHRLRGFDGRTRLLQLTCPGVDRDFPRPRTSGVVRHNLPAPVTPFVGRERERADLRALLQAHRLVTVVGAPGVGKTRLAVRVAAGQTERFADGVWYVDLAGLAPAAVPAAVAAGLGVRLETGRGLPPRMAEITTAHDVLLVLDTCEVAPDVLAQVATQLLAGCGDTRLLVIGRQPLGVPGECVWRTPPMGFQPGPGGEPSDALTLLRRRAEAARGGRAVERAELPVLQEVAAGLEGLPLALELAAAQLRCVPVADLPARLDELVGAAGPEPVEPAAGGAAAGRMTSLAESVGWSYRRLPGRAARLLRALSVFAGPVPAEAIRWVIQEDPLEPLATLVDVSLVEAVPDPAGVRYQLLRPVRAYAARRLAGAGEEAAARGRHARWVARELALQHVAEDGRPATWALSAIDPLRGEIDDALAWTVAAGDPWQALRLVRALDAWWIERGATARARAWLCRLYGRLGGPDPLTDATPPGQGPLLVELFLLHSRLAAAAADAPAAAVFAGRARRLARSLDDPGLCLLVDAWAPVEATEDGYRDVLRRAAALRMAGDALPAVHGLGTLLWQRGAWSELVDLLVGARPVEASRPAVRGRRTIDAALGLTALARDDLVSAHHHLSGALRAQVAFGFELAACNTIAGVAVRCAATGDGLTAARLFGAADANRAARSAVADVAAPFFAQREERARALGGPAFDAAYAQGATWSLAEAAEVALAIPAPSPAEGRRCRTPNAVARR</sequence>
<dbReference type="GO" id="GO:0009190">
    <property type="term" value="P:cyclic nucleotide biosynthetic process"/>
    <property type="evidence" value="ECO:0007669"/>
    <property type="project" value="InterPro"/>
</dbReference>
<dbReference type="GO" id="GO:0004016">
    <property type="term" value="F:adenylate cyclase activity"/>
    <property type="evidence" value="ECO:0007669"/>
    <property type="project" value="UniProtKB-ARBA"/>
</dbReference>
<evidence type="ECO:0000313" key="3">
    <source>
        <dbReference type="Proteomes" id="UP000649739"/>
    </source>
</evidence>
<dbReference type="SMART" id="SM00044">
    <property type="entry name" value="CYCc"/>
    <property type="match status" value="1"/>
</dbReference>
<name>A0A8J3B6L0_9ACTN</name>
<accession>A0A8J3B6L0</accession>
<dbReference type="AlphaFoldDB" id="A0A8J3B6L0"/>
<dbReference type="Pfam" id="PF25872">
    <property type="entry name" value="HTH_77"/>
    <property type="match status" value="1"/>
</dbReference>
<evidence type="ECO:0000259" key="1">
    <source>
        <dbReference type="PROSITE" id="PS50125"/>
    </source>
</evidence>
<dbReference type="RefSeq" id="WP_189169996.1">
    <property type="nucleotide sequence ID" value="NZ_BMQB01000004.1"/>
</dbReference>
<dbReference type="Gene3D" id="3.40.50.300">
    <property type="entry name" value="P-loop containing nucleotide triphosphate hydrolases"/>
    <property type="match status" value="1"/>
</dbReference>
<dbReference type="PANTHER" id="PTHR47691">
    <property type="entry name" value="REGULATOR-RELATED"/>
    <property type="match status" value="1"/>
</dbReference>
<organism evidence="2 3">
    <name type="scientific">Pilimelia anulata</name>
    <dbReference type="NCBI Taxonomy" id="53371"/>
    <lineage>
        <taxon>Bacteria</taxon>
        <taxon>Bacillati</taxon>
        <taxon>Actinomycetota</taxon>
        <taxon>Actinomycetes</taxon>
        <taxon>Micromonosporales</taxon>
        <taxon>Micromonosporaceae</taxon>
        <taxon>Pilimelia</taxon>
    </lineage>
</organism>
<dbReference type="InterPro" id="IPR001054">
    <property type="entry name" value="A/G_cyclase"/>
</dbReference>
<dbReference type="EMBL" id="BMQB01000004">
    <property type="protein sequence ID" value="GGJ91808.1"/>
    <property type="molecule type" value="Genomic_DNA"/>
</dbReference>